<dbReference type="Proteomes" id="UP000481583">
    <property type="component" value="Unassembled WGS sequence"/>
</dbReference>
<evidence type="ECO:0000313" key="2">
    <source>
        <dbReference type="Proteomes" id="UP000481583"/>
    </source>
</evidence>
<organism evidence="1 2">
    <name type="scientific">Streptomyces coryli</name>
    <dbReference type="NCBI Taxonomy" id="1128680"/>
    <lineage>
        <taxon>Bacteria</taxon>
        <taxon>Bacillati</taxon>
        <taxon>Actinomycetota</taxon>
        <taxon>Actinomycetes</taxon>
        <taxon>Kitasatosporales</taxon>
        <taxon>Streptomycetaceae</taxon>
        <taxon>Streptomyces</taxon>
    </lineage>
</organism>
<sequence length="173" mass="19214">MQSPDYPVVDAPAFPLFSITPTGEMILLQPVPRTAAPELDEAYTNAAFDSTSDTDHMPGTGVNIDVHWRVAADLSHVLLVLNGRTPRHFKLGVRLGATEDRERDFFLDMARHHQQGGPVVLFIYPDKEDVVRAMAALQKGDPLFTHLGIGVESDVYCRPLLRLARATTQRPEQ</sequence>
<proteinExistence type="predicted"/>
<evidence type="ECO:0000313" key="1">
    <source>
        <dbReference type="EMBL" id="NGN63173.1"/>
    </source>
</evidence>
<keyword evidence="2" id="KW-1185">Reference proteome</keyword>
<name>A0A6G4TTN5_9ACTN</name>
<dbReference type="AlphaFoldDB" id="A0A6G4TTN5"/>
<dbReference type="RefSeq" id="WP_165232013.1">
    <property type="nucleotide sequence ID" value="NZ_JAAKZV010000010.1"/>
</dbReference>
<comment type="caution">
    <text evidence="1">The sequence shown here is derived from an EMBL/GenBank/DDBJ whole genome shotgun (WGS) entry which is preliminary data.</text>
</comment>
<accession>A0A6G4TTN5</accession>
<reference evidence="1 2" key="1">
    <citation type="submission" date="2020-02" db="EMBL/GenBank/DDBJ databases">
        <title>Whole-genome analyses of novel actinobacteria.</title>
        <authorList>
            <person name="Sahin N."/>
        </authorList>
    </citation>
    <scope>NUCLEOTIDE SEQUENCE [LARGE SCALE GENOMIC DNA]</scope>
    <source>
        <strain evidence="1 2">A7024</strain>
    </source>
</reference>
<dbReference type="EMBL" id="JAAKZV010000010">
    <property type="protein sequence ID" value="NGN63173.1"/>
    <property type="molecule type" value="Genomic_DNA"/>
</dbReference>
<protein>
    <submittedName>
        <fullName evidence="1">Uncharacterized protein</fullName>
    </submittedName>
</protein>
<gene>
    <name evidence="1" type="ORF">G5C51_04525</name>
</gene>